<dbReference type="GO" id="GO:0016973">
    <property type="term" value="P:poly(A)+ mRNA export from nucleus"/>
    <property type="evidence" value="ECO:0007669"/>
    <property type="project" value="TreeGrafter"/>
</dbReference>
<organism evidence="6 7">
    <name type="scientific">Astyanax mexicanus</name>
    <name type="common">Blind cave fish</name>
    <name type="synonym">Astyanax fasciatus mexicanus</name>
    <dbReference type="NCBI Taxonomy" id="7994"/>
    <lineage>
        <taxon>Eukaryota</taxon>
        <taxon>Metazoa</taxon>
        <taxon>Chordata</taxon>
        <taxon>Craniata</taxon>
        <taxon>Vertebrata</taxon>
        <taxon>Euteleostomi</taxon>
        <taxon>Actinopterygii</taxon>
        <taxon>Neopterygii</taxon>
        <taxon>Teleostei</taxon>
        <taxon>Ostariophysi</taxon>
        <taxon>Characiformes</taxon>
        <taxon>Characoidei</taxon>
        <taxon>Acestrorhamphidae</taxon>
        <taxon>Acestrorhamphinae</taxon>
        <taxon>Astyanax</taxon>
    </lineage>
</organism>
<evidence type="ECO:0000256" key="1">
    <source>
        <dbReference type="ARBA" id="ARBA00025771"/>
    </source>
</evidence>
<dbReference type="InterPro" id="IPR045114">
    <property type="entry name" value="Csn12-like"/>
</dbReference>
<feature type="domain" description="PCI" evidence="4">
    <location>
        <begin position="210"/>
        <end position="391"/>
    </location>
</feature>
<evidence type="ECO:0000259" key="4">
    <source>
        <dbReference type="PROSITE" id="PS50250"/>
    </source>
</evidence>
<evidence type="ECO:0000313" key="5">
    <source>
        <dbReference type="EMBL" id="KAG9262331.1"/>
    </source>
</evidence>
<comment type="similarity">
    <text evidence="1">Belongs to the CSN12 family.</text>
</comment>
<dbReference type="Gene3D" id="1.10.10.10">
    <property type="entry name" value="Winged helix-like DNA-binding domain superfamily/Winged helix DNA-binding domain"/>
    <property type="match status" value="1"/>
</dbReference>
<sequence length="399" mass="46077">MAHITINQYLQQVLEAIETRDGVFCGELLSFKHPHVANPRLQLSSPEEKCQQVLEPPYDEMVAAHLRCTYAVANHDFVEAYKCQTLVVQSFLKAFQAHKEENWALPVMFAVTLDLRIFANNAEQQLQKKGKGKVGDMLEKAAEQLMSCFRVCASDNRAGIDDSKKWGMLFLINQLFKIYFKINKLHLCKPLIRAIDSSNLKDDYSMAQRVTYKYYVGRKAMFDSNFKLAEEYLSFSFQHSHRACQRNKRLILIYLLPVKMLLGHMPTNQLLRKYDLMQFADVTKAVSEGNLLLLNEALAKHETFFIRCGIFLILEKLKIITYRNLFKKVYLLLKTHQLPLDAFLVALKMMQCEDVDIDEVQCILANLIYMGHIKGYISHQHQKLVVSKQNPFPPLSSVS</sequence>
<dbReference type="GeneID" id="103047003"/>
<accession>A0A8B9K5S2</accession>
<dbReference type="CTD" id="55795"/>
<name>A0A8B9K5S2_ASTMX</name>
<dbReference type="PROSITE" id="PS50250">
    <property type="entry name" value="PCI"/>
    <property type="match status" value="1"/>
</dbReference>
<dbReference type="SMART" id="SM00753">
    <property type="entry name" value="PAM"/>
    <property type="match status" value="1"/>
</dbReference>
<dbReference type="PANTHER" id="PTHR12732">
    <property type="entry name" value="UNCHARACTERIZED PROTEASOME COMPONENT REGION PCI-CONTAINING"/>
    <property type="match status" value="1"/>
</dbReference>
<dbReference type="InterPro" id="IPR000717">
    <property type="entry name" value="PCI_dom"/>
</dbReference>
<reference evidence="5 8" key="1">
    <citation type="submission" date="2021-07" db="EMBL/GenBank/DDBJ databases">
        <authorList>
            <person name="Imarazene B."/>
            <person name="Zahm M."/>
            <person name="Klopp C."/>
            <person name="Cabau C."/>
            <person name="Beille S."/>
            <person name="Jouanno E."/>
            <person name="Castinel A."/>
            <person name="Lluch J."/>
            <person name="Gil L."/>
            <person name="Kuchtly C."/>
            <person name="Lopez Roques C."/>
            <person name="Donnadieu C."/>
            <person name="Parrinello H."/>
            <person name="Journot L."/>
            <person name="Du K."/>
            <person name="Schartl M."/>
            <person name="Retaux S."/>
            <person name="Guiguen Y."/>
        </authorList>
    </citation>
    <scope>NUCLEOTIDE SEQUENCE [LARGE SCALE GENOMIC DNA]</scope>
    <source>
        <strain evidence="5">Pach_M1</strain>
        <tissue evidence="5">Testis</tissue>
    </source>
</reference>
<reference evidence="6" key="2">
    <citation type="submission" date="2025-05" db="UniProtKB">
        <authorList>
            <consortium name="Ensembl"/>
        </authorList>
    </citation>
    <scope>IDENTIFICATION</scope>
</reference>
<dbReference type="GO" id="GO:0070390">
    <property type="term" value="C:transcription export complex 2"/>
    <property type="evidence" value="ECO:0007669"/>
    <property type="project" value="TreeGrafter"/>
</dbReference>
<evidence type="ECO:0000256" key="3">
    <source>
        <dbReference type="ARBA" id="ARBA00033214"/>
    </source>
</evidence>
<dbReference type="Proteomes" id="UP000694621">
    <property type="component" value="Unplaced"/>
</dbReference>
<dbReference type="OMA" id="INRMFTL"/>
<dbReference type="PANTHER" id="PTHR12732:SF0">
    <property type="entry name" value="PCI DOMAIN-CONTAINING PROTEIN 2"/>
    <property type="match status" value="1"/>
</dbReference>
<dbReference type="EMBL" id="JAICCE010000021">
    <property type="protein sequence ID" value="KAG9262331.1"/>
    <property type="molecule type" value="Genomic_DNA"/>
</dbReference>
<dbReference type="InterPro" id="IPR036388">
    <property type="entry name" value="WH-like_DNA-bd_sf"/>
</dbReference>
<dbReference type="FunFam" id="1.10.10.10:FF:000146">
    <property type="entry name" value="PCI domain-containing protein 2 homolog"/>
    <property type="match status" value="1"/>
</dbReference>
<dbReference type="AlphaFoldDB" id="A0A8B9K5S2"/>
<dbReference type="OrthoDB" id="10252687at2759"/>
<dbReference type="KEGG" id="amex:103047003"/>
<dbReference type="GO" id="GO:0000973">
    <property type="term" value="P:post-transcriptional tethering of RNA polymerase II gene DNA at nuclear periphery"/>
    <property type="evidence" value="ECO:0007669"/>
    <property type="project" value="TreeGrafter"/>
</dbReference>
<dbReference type="Proteomes" id="UP000752171">
    <property type="component" value="Unassembled WGS sequence"/>
</dbReference>
<evidence type="ECO:0000313" key="7">
    <source>
        <dbReference type="Proteomes" id="UP000694621"/>
    </source>
</evidence>
<dbReference type="GO" id="GO:0003690">
    <property type="term" value="F:double-stranded DNA binding"/>
    <property type="evidence" value="ECO:0007669"/>
    <property type="project" value="InterPro"/>
</dbReference>
<dbReference type="GO" id="GO:0006368">
    <property type="term" value="P:transcription elongation by RNA polymerase II"/>
    <property type="evidence" value="ECO:0007669"/>
    <property type="project" value="TreeGrafter"/>
</dbReference>
<dbReference type="GO" id="GO:0003723">
    <property type="term" value="F:RNA binding"/>
    <property type="evidence" value="ECO:0007669"/>
    <property type="project" value="InterPro"/>
</dbReference>
<dbReference type="Pfam" id="PF01399">
    <property type="entry name" value="PCI"/>
    <property type="match status" value="1"/>
</dbReference>
<dbReference type="Ensembl" id="ENSAMXT00005035004.1">
    <property type="protein sequence ID" value="ENSAMXP00005032011.1"/>
    <property type="gene ID" value="ENSAMXG00005015368.1"/>
</dbReference>
<gene>
    <name evidence="5" type="primary">PCID2</name>
    <name evidence="5" type="ORF">AMEX_G24095</name>
</gene>
<evidence type="ECO:0000313" key="6">
    <source>
        <dbReference type="Ensembl" id="ENSAMXP00005032011.1"/>
    </source>
</evidence>
<protein>
    <recommendedName>
        <fullName evidence="2">PCI domain-containing protein 2</fullName>
    </recommendedName>
    <alternativeName>
        <fullName evidence="3">CSN12-like protein</fullName>
    </alternativeName>
</protein>
<evidence type="ECO:0000313" key="8">
    <source>
        <dbReference type="Proteomes" id="UP000752171"/>
    </source>
</evidence>
<proteinExistence type="inferred from homology"/>
<evidence type="ECO:0000256" key="2">
    <source>
        <dbReference type="ARBA" id="ARBA00026186"/>
    </source>
</evidence>
<dbReference type="RefSeq" id="XP_007254916.2">
    <property type="nucleotide sequence ID" value="XM_007254854.4"/>
</dbReference>